<feature type="domain" description="Dyp-type peroxidase N-terminal" evidence="10">
    <location>
        <begin position="91"/>
        <end position="157"/>
    </location>
</feature>
<keyword evidence="4" id="KW-0479">Metal-binding</keyword>
<evidence type="ECO:0000256" key="1">
    <source>
        <dbReference type="ARBA" id="ARBA00001970"/>
    </source>
</evidence>
<evidence type="ECO:0000256" key="2">
    <source>
        <dbReference type="ARBA" id="ARBA00022559"/>
    </source>
</evidence>
<dbReference type="SUPFAM" id="SSF54909">
    <property type="entry name" value="Dimeric alpha+beta barrel"/>
    <property type="match status" value="1"/>
</dbReference>
<evidence type="ECO:0000256" key="6">
    <source>
        <dbReference type="ARBA" id="ARBA00023002"/>
    </source>
</evidence>
<keyword evidence="13" id="KW-1185">Reference proteome</keyword>
<comment type="cofactor">
    <cofactor evidence="1">
        <name>heme b</name>
        <dbReference type="ChEBI" id="CHEBI:60344"/>
    </cofactor>
</comment>
<keyword evidence="6 12" id="KW-0560">Oxidoreductase</keyword>
<accession>A0A7W7WRA5</accession>
<keyword evidence="5" id="KW-0732">Signal</keyword>
<dbReference type="GO" id="GO:0004601">
    <property type="term" value="F:peroxidase activity"/>
    <property type="evidence" value="ECO:0007669"/>
    <property type="project" value="UniProtKB-KW"/>
</dbReference>
<evidence type="ECO:0000259" key="10">
    <source>
        <dbReference type="Pfam" id="PF04261"/>
    </source>
</evidence>
<dbReference type="GO" id="GO:0046872">
    <property type="term" value="F:metal ion binding"/>
    <property type="evidence" value="ECO:0007669"/>
    <property type="project" value="UniProtKB-KW"/>
</dbReference>
<feature type="region of interest" description="Disordered" evidence="9">
    <location>
        <begin position="255"/>
        <end position="277"/>
    </location>
</feature>
<feature type="region of interest" description="Disordered" evidence="9">
    <location>
        <begin position="30"/>
        <end position="50"/>
    </location>
</feature>
<reference evidence="12 13" key="1">
    <citation type="submission" date="2020-08" db="EMBL/GenBank/DDBJ databases">
        <title>Sequencing the genomes of 1000 actinobacteria strains.</title>
        <authorList>
            <person name="Klenk H.-P."/>
        </authorList>
    </citation>
    <scope>NUCLEOTIDE SEQUENCE [LARGE SCALE GENOMIC DNA]</scope>
    <source>
        <strain evidence="12 13">DSM 45886</strain>
    </source>
</reference>
<dbReference type="GO" id="GO:0020037">
    <property type="term" value="F:heme binding"/>
    <property type="evidence" value="ECO:0007669"/>
    <property type="project" value="InterPro"/>
</dbReference>
<evidence type="ECO:0000313" key="12">
    <source>
        <dbReference type="EMBL" id="MBB4960875.1"/>
    </source>
</evidence>
<gene>
    <name evidence="12" type="ORF">FHR38_004608</name>
</gene>
<dbReference type="Proteomes" id="UP000578819">
    <property type="component" value="Unassembled WGS sequence"/>
</dbReference>
<organism evidence="12 13">
    <name type="scientific">Micromonospora polyrhachis</name>
    <dbReference type="NCBI Taxonomy" id="1282883"/>
    <lineage>
        <taxon>Bacteria</taxon>
        <taxon>Bacillati</taxon>
        <taxon>Actinomycetota</taxon>
        <taxon>Actinomycetes</taxon>
        <taxon>Micromonosporales</taxon>
        <taxon>Micromonosporaceae</taxon>
        <taxon>Micromonospora</taxon>
    </lineage>
</organism>
<dbReference type="InterPro" id="IPR006314">
    <property type="entry name" value="Dyp_peroxidase"/>
</dbReference>
<dbReference type="GO" id="GO:0005829">
    <property type="term" value="C:cytosol"/>
    <property type="evidence" value="ECO:0007669"/>
    <property type="project" value="TreeGrafter"/>
</dbReference>
<dbReference type="InterPro" id="IPR006311">
    <property type="entry name" value="TAT_signal"/>
</dbReference>
<dbReference type="PANTHER" id="PTHR30521">
    <property type="entry name" value="DEFERROCHELATASE/PEROXIDASE"/>
    <property type="match status" value="1"/>
</dbReference>
<evidence type="ECO:0000256" key="3">
    <source>
        <dbReference type="ARBA" id="ARBA00022617"/>
    </source>
</evidence>
<dbReference type="InterPro" id="IPR048327">
    <property type="entry name" value="Dyp_perox_N"/>
</dbReference>
<sequence length="380" mass="40858">MTDRDTVSRRAFLAAAGAVGLTGATACGGSGTDGSAAGKPSVTASPTEPVRPAQVARVARQEAVEAPAPGATLLVAYDVEATDRAGLTAALRAVSARVAGAAATVAVGASLFDQRYGLRAPRLLTPMPAFRADVLDPDWCHGDLLVQISADDPEALAVRLGRPIPGLRQRWHIEGFHPPGGSGVRNLFGFREGVGNPDPTDRELLDRLVWVQPGDDEPAWCVGGTYQVVRLIRLAMPTWDAEPAAVHERVFGRSKETGAPLGRSHETDEPDFAADPDGRVIPLDAHIRRANPRTPESERHRILRRGYSYRRTPTVAGTQDVGHIFICFQRDVERGFATIQRRLSGEALERYTLPFGGGYYFVLPASTGADDYLGRTMLHS</sequence>
<proteinExistence type="inferred from homology"/>
<dbReference type="AlphaFoldDB" id="A0A7W7WRA5"/>
<dbReference type="Pfam" id="PF04261">
    <property type="entry name" value="Dyp_perox_N"/>
    <property type="match status" value="1"/>
</dbReference>
<evidence type="ECO:0000256" key="5">
    <source>
        <dbReference type="ARBA" id="ARBA00022729"/>
    </source>
</evidence>
<evidence type="ECO:0000259" key="11">
    <source>
        <dbReference type="Pfam" id="PF20628"/>
    </source>
</evidence>
<evidence type="ECO:0000256" key="4">
    <source>
        <dbReference type="ARBA" id="ARBA00022723"/>
    </source>
</evidence>
<dbReference type="InterPro" id="IPR011008">
    <property type="entry name" value="Dimeric_a/b-barrel"/>
</dbReference>
<dbReference type="EC" id="1.11.1.-" evidence="12"/>
<name>A0A7W7WRA5_9ACTN</name>
<dbReference type="Pfam" id="PF20628">
    <property type="entry name" value="Dyp_perox_C"/>
    <property type="match status" value="1"/>
</dbReference>
<evidence type="ECO:0000256" key="9">
    <source>
        <dbReference type="SAM" id="MobiDB-lite"/>
    </source>
</evidence>
<dbReference type="PROSITE" id="PS51404">
    <property type="entry name" value="DYP_PEROXIDASE"/>
    <property type="match status" value="1"/>
</dbReference>
<dbReference type="InterPro" id="IPR048328">
    <property type="entry name" value="Dyp_perox_C"/>
</dbReference>
<evidence type="ECO:0000313" key="13">
    <source>
        <dbReference type="Proteomes" id="UP000578819"/>
    </source>
</evidence>
<keyword evidence="3" id="KW-0349">Heme</keyword>
<keyword evidence="2 12" id="KW-0575">Peroxidase</keyword>
<evidence type="ECO:0000256" key="8">
    <source>
        <dbReference type="ARBA" id="ARBA00025737"/>
    </source>
</evidence>
<comment type="caution">
    <text evidence="12">The sequence shown here is derived from an EMBL/GenBank/DDBJ whole genome shotgun (WGS) entry which is preliminary data.</text>
</comment>
<dbReference type="NCBIfam" id="TIGR01413">
    <property type="entry name" value="Dyp_perox_fam"/>
    <property type="match status" value="1"/>
</dbReference>
<dbReference type="PANTHER" id="PTHR30521:SF4">
    <property type="entry name" value="DEFERROCHELATASE"/>
    <property type="match status" value="1"/>
</dbReference>
<dbReference type="PROSITE" id="PS51257">
    <property type="entry name" value="PROKAR_LIPOPROTEIN"/>
    <property type="match status" value="1"/>
</dbReference>
<feature type="domain" description="Dyp-type peroxidase C-terminal" evidence="11">
    <location>
        <begin position="185"/>
        <end position="365"/>
    </location>
</feature>
<dbReference type="EMBL" id="JACHJW010000001">
    <property type="protein sequence ID" value="MBB4960875.1"/>
    <property type="molecule type" value="Genomic_DNA"/>
</dbReference>
<evidence type="ECO:0000256" key="7">
    <source>
        <dbReference type="ARBA" id="ARBA00023004"/>
    </source>
</evidence>
<dbReference type="RefSeq" id="WP_184536585.1">
    <property type="nucleotide sequence ID" value="NZ_JACHJW010000001.1"/>
</dbReference>
<protein>
    <submittedName>
        <fullName evidence="12">Deferrochelatase/peroxidase EfeB</fullName>
        <ecNumber evidence="12">1.11.1.-</ecNumber>
    </submittedName>
</protein>
<keyword evidence="7" id="KW-0408">Iron</keyword>
<dbReference type="PROSITE" id="PS51318">
    <property type="entry name" value="TAT"/>
    <property type="match status" value="1"/>
</dbReference>
<comment type="similarity">
    <text evidence="8">Belongs to the DyP-type peroxidase family.</text>
</comment>